<reference evidence="3 4" key="1">
    <citation type="submission" date="2018-12" db="EMBL/GenBank/DDBJ databases">
        <title>Dyella dinghuensis sp. nov. DHOA06 and Dyella choica sp. nov. 4M-K27, isolated from forest soil.</title>
        <authorList>
            <person name="Qiu L.-H."/>
            <person name="Gao Z.-H."/>
        </authorList>
    </citation>
    <scope>NUCLEOTIDE SEQUENCE [LARGE SCALE GENOMIC DNA]</scope>
    <source>
        <strain evidence="3 4">4M-K27</strain>
    </source>
</reference>
<evidence type="ECO:0000256" key="1">
    <source>
        <dbReference type="SAM" id="SignalP"/>
    </source>
</evidence>
<dbReference type="GO" id="GO:0030288">
    <property type="term" value="C:outer membrane-bounded periplasmic space"/>
    <property type="evidence" value="ECO:0007669"/>
    <property type="project" value="InterPro"/>
</dbReference>
<sequence length="339" mass="33992">MRIGQLKFSLLALGVSACLSLTGCADMQVGGGKNPVGGSAGGATSTGAATTLEHCDHSLGTLAVEENTGDPWYAVLTGQYHLPSTVPLIRLMVQQSNCFVVVDRGQAMNSMMGERSLAASGELRTTSNMGRGQMVAADYVVTPSIQFSQNTGGGAAALAGVAGGYGAIIGAVAGSMKTSEASTTMMLTDTRSGVQVAAAQGSAKNTDFGAGGLFGRFGSGGAAMGAYSQTPEGKVIAAAFLDSYNQMVKSVRQYAPQHVAGGLGNGGSLAVDGASNPTAAAYSLADAQRKLSQLGLYTSKVDGMPGPGTTRAISTFQKANGLPVTGQLDAATASALQAR</sequence>
<dbReference type="SUPFAM" id="SSF47090">
    <property type="entry name" value="PGBD-like"/>
    <property type="match status" value="1"/>
</dbReference>
<dbReference type="AlphaFoldDB" id="A0A432M8Z0"/>
<dbReference type="InterPro" id="IPR002477">
    <property type="entry name" value="Peptidoglycan-bd-like"/>
</dbReference>
<evidence type="ECO:0000313" key="3">
    <source>
        <dbReference type="EMBL" id="RUL78379.1"/>
    </source>
</evidence>
<feature type="signal peptide" evidence="1">
    <location>
        <begin position="1"/>
        <end position="25"/>
    </location>
</feature>
<dbReference type="Pfam" id="PF03783">
    <property type="entry name" value="CsgG"/>
    <property type="match status" value="1"/>
</dbReference>
<evidence type="ECO:0000259" key="2">
    <source>
        <dbReference type="Pfam" id="PF01471"/>
    </source>
</evidence>
<keyword evidence="4" id="KW-1185">Reference proteome</keyword>
<dbReference type="InterPro" id="IPR005534">
    <property type="entry name" value="Curli_assmbl/transp-comp_CsgG"/>
</dbReference>
<feature type="chain" id="PRO_5019144140" evidence="1">
    <location>
        <begin position="26"/>
        <end position="339"/>
    </location>
</feature>
<comment type="caution">
    <text evidence="3">The sequence shown here is derived from an EMBL/GenBank/DDBJ whole genome shotgun (WGS) entry which is preliminary data.</text>
</comment>
<dbReference type="Gene3D" id="1.10.101.10">
    <property type="entry name" value="PGBD-like superfamily/PGBD"/>
    <property type="match status" value="1"/>
</dbReference>
<dbReference type="OrthoDB" id="5949781at2"/>
<proteinExistence type="predicted"/>
<dbReference type="InterPro" id="IPR036366">
    <property type="entry name" value="PGBDSf"/>
</dbReference>
<dbReference type="Proteomes" id="UP000274358">
    <property type="component" value="Unassembled WGS sequence"/>
</dbReference>
<accession>A0A432M8Z0</accession>
<dbReference type="PROSITE" id="PS51257">
    <property type="entry name" value="PROKAR_LIPOPROTEIN"/>
    <property type="match status" value="1"/>
</dbReference>
<dbReference type="Gene3D" id="3.40.50.10610">
    <property type="entry name" value="ABC-type transport auxiliary lipoprotein component"/>
    <property type="match status" value="1"/>
</dbReference>
<gene>
    <name evidence="3" type="ORF">EKH80_06040</name>
</gene>
<feature type="domain" description="Peptidoglycan binding-like" evidence="2">
    <location>
        <begin position="285"/>
        <end position="336"/>
    </location>
</feature>
<protein>
    <submittedName>
        <fullName evidence="3">Peptidoglycan-binding protein</fullName>
    </submittedName>
</protein>
<evidence type="ECO:0000313" key="4">
    <source>
        <dbReference type="Proteomes" id="UP000274358"/>
    </source>
</evidence>
<name>A0A432M8Z0_9GAMM</name>
<dbReference type="Pfam" id="PF01471">
    <property type="entry name" value="PG_binding_1"/>
    <property type="match status" value="1"/>
</dbReference>
<keyword evidence="1" id="KW-0732">Signal</keyword>
<dbReference type="InterPro" id="IPR036365">
    <property type="entry name" value="PGBD-like_sf"/>
</dbReference>
<dbReference type="EMBL" id="RYYV01000003">
    <property type="protein sequence ID" value="RUL78379.1"/>
    <property type="molecule type" value="Genomic_DNA"/>
</dbReference>
<dbReference type="RefSeq" id="WP_126683818.1">
    <property type="nucleotide sequence ID" value="NZ_RYYV01000003.1"/>
</dbReference>
<organism evidence="3 4">
    <name type="scientific">Dyella choica</name>
    <dbReference type="NCBI Taxonomy" id="1927959"/>
    <lineage>
        <taxon>Bacteria</taxon>
        <taxon>Pseudomonadati</taxon>
        <taxon>Pseudomonadota</taxon>
        <taxon>Gammaproteobacteria</taxon>
        <taxon>Lysobacterales</taxon>
        <taxon>Rhodanobacteraceae</taxon>
        <taxon>Dyella</taxon>
    </lineage>
</organism>